<evidence type="ECO:0000313" key="2">
    <source>
        <dbReference type="Proteomes" id="UP000783037"/>
    </source>
</evidence>
<evidence type="ECO:0000313" key="1">
    <source>
        <dbReference type="EMBL" id="MBE6500914.1"/>
    </source>
</evidence>
<proteinExistence type="predicted"/>
<dbReference type="Proteomes" id="UP000783037">
    <property type="component" value="Unassembled WGS sequence"/>
</dbReference>
<comment type="caution">
    <text evidence="1">The sequence shown here is derived from an EMBL/GenBank/DDBJ whole genome shotgun (WGS) entry which is preliminary data.</text>
</comment>
<protein>
    <submittedName>
        <fullName evidence="1">Uncharacterized protein</fullName>
    </submittedName>
</protein>
<name>A0A8T3VCB7_9EURY</name>
<reference evidence="1" key="1">
    <citation type="submission" date="2019-04" db="EMBL/GenBank/DDBJ databases">
        <title>Evolution of Biomass-Degrading Anaerobic Consortia Revealed by Metagenomics.</title>
        <authorList>
            <person name="Peng X."/>
        </authorList>
    </citation>
    <scope>NUCLEOTIDE SEQUENCE</scope>
    <source>
        <strain evidence="1">SIG18</strain>
    </source>
</reference>
<accession>A0A8T3VCB7</accession>
<dbReference type="AlphaFoldDB" id="A0A8T3VCB7"/>
<organism evidence="1 2">
    <name type="scientific">Methanobrevibacter thaueri</name>
    <dbReference type="NCBI Taxonomy" id="190975"/>
    <lineage>
        <taxon>Archaea</taxon>
        <taxon>Methanobacteriati</taxon>
        <taxon>Methanobacteriota</taxon>
        <taxon>Methanomada group</taxon>
        <taxon>Methanobacteria</taxon>
        <taxon>Methanobacteriales</taxon>
        <taxon>Methanobacteriaceae</taxon>
        <taxon>Methanobrevibacter</taxon>
    </lineage>
</organism>
<dbReference type="EMBL" id="SUTK01000002">
    <property type="protein sequence ID" value="MBE6500914.1"/>
    <property type="molecule type" value="Genomic_DNA"/>
</dbReference>
<gene>
    <name evidence="1" type="ORF">E7Z79_00565</name>
</gene>
<dbReference type="RefSeq" id="WP_303738035.1">
    <property type="nucleotide sequence ID" value="NZ_SUTK01000002.1"/>
</dbReference>
<sequence>MKRRTKIILIFLILLALGGAIAFEEYQKQHTPYRVLAKNDLGSVERIIYGCQTSEETIALITGIHPREKLSIDPEIKAAREYANEHSKVNFIHYQVNVTKDADDYDKGRANGEKLVHDYVNPDVTRSNANCVIISHSHIEDYGEGYYLATPEMDDASVEIAKKIHATSDFGYYPRTGNESYNSTSAQLVSCPIAKAGYPTFVYEIPENITAQNSTDWTKDLFSLMVKYTS</sequence>